<dbReference type="AlphaFoldDB" id="A0A382WBU0"/>
<feature type="non-terminal residue" evidence="1">
    <location>
        <position position="278"/>
    </location>
</feature>
<organism evidence="1">
    <name type="scientific">marine metagenome</name>
    <dbReference type="NCBI Taxonomy" id="408172"/>
    <lineage>
        <taxon>unclassified sequences</taxon>
        <taxon>metagenomes</taxon>
        <taxon>ecological metagenomes</taxon>
    </lineage>
</organism>
<name>A0A382WBU0_9ZZZZ</name>
<protein>
    <submittedName>
        <fullName evidence="1">Uncharacterized protein</fullName>
    </submittedName>
</protein>
<feature type="non-terminal residue" evidence="1">
    <location>
        <position position="1"/>
    </location>
</feature>
<dbReference type="Gene3D" id="2.60.120.260">
    <property type="entry name" value="Galactose-binding domain-like"/>
    <property type="match status" value="1"/>
</dbReference>
<reference evidence="1" key="1">
    <citation type="submission" date="2018-05" db="EMBL/GenBank/DDBJ databases">
        <authorList>
            <person name="Lanie J.A."/>
            <person name="Ng W.-L."/>
            <person name="Kazmierczak K.M."/>
            <person name="Andrzejewski T.M."/>
            <person name="Davidsen T.M."/>
            <person name="Wayne K.J."/>
            <person name="Tettelin H."/>
            <person name="Glass J.I."/>
            <person name="Rusch D."/>
            <person name="Podicherti R."/>
            <person name="Tsui H.-C.T."/>
            <person name="Winkler M.E."/>
        </authorList>
    </citation>
    <scope>NUCLEOTIDE SEQUENCE</scope>
</reference>
<dbReference type="EMBL" id="UINC01158423">
    <property type="protein sequence ID" value="SVD55960.1"/>
    <property type="molecule type" value="Genomic_DNA"/>
</dbReference>
<sequence length="278" mass="30223">ADRLKLPTAEGTWSTTDALTVAHHVARIGRRVMGWQKAPAPKGGAFHHFEMPGTVQGWTARQAPFVTHDSMKVENVKAHSRHGGHSLALHYNAGPGRIARASTPVSPVAETGGYHIVGTSRLYTGMRVRVDGLASGVGRARLFVTCTPKDQATIYAYSRSARMQEGKVVNLSLIVPDTDGLPIDCIGIEVDADEPCAGTLFLDRVRLDGKPQLAWPVSMNAQGNHVPGWILYADRVLGSFSDDDEDCRHFSMDRDRGFAATGTLDWTDYAIAARVKIH</sequence>
<proteinExistence type="predicted"/>
<accession>A0A382WBU0</accession>
<evidence type="ECO:0000313" key="1">
    <source>
        <dbReference type="EMBL" id="SVD55960.1"/>
    </source>
</evidence>
<gene>
    <name evidence="1" type="ORF">METZ01_LOCUS408814</name>
</gene>